<reference evidence="3" key="1">
    <citation type="journal article" date="2015" name="Microbiology">
        <title>Genome of Methanoregula boonei 6A8 reveals adaptations to oligotrophic peatland environments.</title>
        <authorList>
            <person name="Braeuer S."/>
            <person name="Cadillo-Quiroz H."/>
            <person name="Kyrpides N."/>
            <person name="Woyke T."/>
            <person name="Goodwin L."/>
            <person name="Detter C."/>
            <person name="Podell S."/>
            <person name="Yavitt J.B."/>
            <person name="Zinder S.H."/>
        </authorList>
    </citation>
    <scope>NUCLEOTIDE SEQUENCE [LARGE SCALE GENOMIC DNA]</scope>
    <source>
        <strain evidence="3">DSM 21154 / JCM 14090 / 6A8</strain>
    </source>
</reference>
<accession>A7IAA4</accession>
<keyword evidence="1" id="KW-0812">Transmembrane</keyword>
<dbReference type="KEGG" id="mbn:Mboo_2151"/>
<sequence>MADMLTDLLIYIGFGIITFVIGWVIGDQVLTGHYTKRFMVLAKECSDSDSVVPLVDELARET</sequence>
<dbReference type="AlphaFoldDB" id="A7IAA4"/>
<proteinExistence type="predicted"/>
<evidence type="ECO:0000313" key="2">
    <source>
        <dbReference type="EMBL" id="ABS56665.1"/>
    </source>
</evidence>
<keyword evidence="3" id="KW-1185">Reference proteome</keyword>
<dbReference type="eggNOG" id="arCOG11715">
    <property type="taxonomic scope" value="Archaea"/>
</dbReference>
<organism evidence="2 3">
    <name type="scientific">Methanoregula boonei (strain DSM 21154 / JCM 14090 / 6A8)</name>
    <dbReference type="NCBI Taxonomy" id="456442"/>
    <lineage>
        <taxon>Archaea</taxon>
        <taxon>Methanobacteriati</taxon>
        <taxon>Methanobacteriota</taxon>
        <taxon>Stenosarchaea group</taxon>
        <taxon>Methanomicrobia</taxon>
        <taxon>Methanomicrobiales</taxon>
        <taxon>Methanoregulaceae</taxon>
        <taxon>Methanoregula</taxon>
    </lineage>
</organism>
<dbReference type="Proteomes" id="UP000002408">
    <property type="component" value="Chromosome"/>
</dbReference>
<name>A7IAA4_METB6</name>
<dbReference type="GeneID" id="5410127"/>
<dbReference type="RefSeq" id="WP_012107723.1">
    <property type="nucleotide sequence ID" value="NC_009712.1"/>
</dbReference>
<keyword evidence="1" id="KW-1133">Transmembrane helix</keyword>
<dbReference type="OrthoDB" id="116418at2157"/>
<keyword evidence="1" id="KW-0472">Membrane</keyword>
<dbReference type="STRING" id="456442.Mboo_2151"/>
<dbReference type="EMBL" id="CP000780">
    <property type="protein sequence ID" value="ABS56665.1"/>
    <property type="molecule type" value="Genomic_DNA"/>
</dbReference>
<feature type="transmembrane region" description="Helical" evidence="1">
    <location>
        <begin position="6"/>
        <end position="26"/>
    </location>
</feature>
<protein>
    <submittedName>
        <fullName evidence="2">Uncharacterized protein</fullName>
    </submittedName>
</protein>
<evidence type="ECO:0000313" key="3">
    <source>
        <dbReference type="Proteomes" id="UP000002408"/>
    </source>
</evidence>
<evidence type="ECO:0000256" key="1">
    <source>
        <dbReference type="SAM" id="Phobius"/>
    </source>
</evidence>
<dbReference type="HOGENOM" id="CLU_208218_0_0_2"/>
<gene>
    <name evidence="2" type="ordered locus">Mboo_2151</name>
</gene>